<dbReference type="EMBL" id="DF973459">
    <property type="protein sequence ID" value="GAU31525.1"/>
    <property type="molecule type" value="Genomic_DNA"/>
</dbReference>
<keyword evidence="3" id="KW-1185">Reference proteome</keyword>
<dbReference type="OrthoDB" id="62853at2759"/>
<evidence type="ECO:0008006" key="4">
    <source>
        <dbReference type="Google" id="ProtNLM"/>
    </source>
</evidence>
<name>A0A2Z6N6K9_TRISU</name>
<evidence type="ECO:0000256" key="1">
    <source>
        <dbReference type="SAM" id="SignalP"/>
    </source>
</evidence>
<dbReference type="Proteomes" id="UP000242715">
    <property type="component" value="Unassembled WGS sequence"/>
</dbReference>
<accession>A0A2Z6N6K9</accession>
<reference evidence="3" key="1">
    <citation type="journal article" date="2017" name="Front. Plant Sci.">
        <title>Climate Clever Clovers: New Paradigm to Reduce the Environmental Footprint of Ruminants by Breeding Low Methanogenic Forages Utilizing Haplotype Variation.</title>
        <authorList>
            <person name="Kaur P."/>
            <person name="Appels R."/>
            <person name="Bayer P.E."/>
            <person name="Keeble-Gagnere G."/>
            <person name="Wang J."/>
            <person name="Hirakawa H."/>
            <person name="Shirasawa K."/>
            <person name="Vercoe P."/>
            <person name="Stefanova K."/>
            <person name="Durmic Z."/>
            <person name="Nichols P."/>
            <person name="Revell C."/>
            <person name="Isobe S.N."/>
            <person name="Edwards D."/>
            <person name="Erskine W."/>
        </authorList>
    </citation>
    <scope>NUCLEOTIDE SEQUENCE [LARGE SCALE GENOMIC DNA]</scope>
    <source>
        <strain evidence="3">cv. Daliak</strain>
    </source>
</reference>
<sequence>MGLLLPWLYLFGLRSFTFQHGEHLSSTLYPSYTQFNHRVPVIYIRVVESLVRSLECESSLRRRVDLFFLVDSIAQCSRGSKGDVGAVYPSAMEPFLPRLLSAVAPPGNTPHENRRQCLKASVKAVVGAKNPTRIHHSPTHQGSELI</sequence>
<proteinExistence type="predicted"/>
<protein>
    <recommendedName>
        <fullName evidence="4">CID domain-containing protein</fullName>
    </recommendedName>
</protein>
<evidence type="ECO:0000313" key="3">
    <source>
        <dbReference type="Proteomes" id="UP000242715"/>
    </source>
</evidence>
<feature type="signal peptide" evidence="1">
    <location>
        <begin position="1"/>
        <end position="19"/>
    </location>
</feature>
<dbReference type="AlphaFoldDB" id="A0A2Z6N6K9"/>
<gene>
    <name evidence="2" type="ORF">TSUD_333010</name>
</gene>
<dbReference type="PANTHER" id="PTHR12550:SF49">
    <property type="entry name" value="PROTEIN HUA2-LIKE 2-RELATED"/>
    <property type="match status" value="1"/>
</dbReference>
<feature type="chain" id="PRO_5016369423" description="CID domain-containing protein" evidence="1">
    <location>
        <begin position="20"/>
        <end position="146"/>
    </location>
</feature>
<evidence type="ECO:0000313" key="2">
    <source>
        <dbReference type="EMBL" id="GAU31525.1"/>
    </source>
</evidence>
<keyword evidence="1" id="KW-0732">Signal</keyword>
<dbReference type="InterPro" id="IPR008942">
    <property type="entry name" value="ENTH_VHS"/>
</dbReference>
<dbReference type="Gene3D" id="1.25.40.90">
    <property type="match status" value="1"/>
</dbReference>
<organism evidence="2 3">
    <name type="scientific">Trifolium subterraneum</name>
    <name type="common">Subterranean clover</name>
    <dbReference type="NCBI Taxonomy" id="3900"/>
    <lineage>
        <taxon>Eukaryota</taxon>
        <taxon>Viridiplantae</taxon>
        <taxon>Streptophyta</taxon>
        <taxon>Embryophyta</taxon>
        <taxon>Tracheophyta</taxon>
        <taxon>Spermatophyta</taxon>
        <taxon>Magnoliopsida</taxon>
        <taxon>eudicotyledons</taxon>
        <taxon>Gunneridae</taxon>
        <taxon>Pentapetalae</taxon>
        <taxon>rosids</taxon>
        <taxon>fabids</taxon>
        <taxon>Fabales</taxon>
        <taxon>Fabaceae</taxon>
        <taxon>Papilionoideae</taxon>
        <taxon>50 kb inversion clade</taxon>
        <taxon>NPAAA clade</taxon>
        <taxon>Hologalegina</taxon>
        <taxon>IRL clade</taxon>
        <taxon>Trifolieae</taxon>
        <taxon>Trifolium</taxon>
    </lineage>
</organism>
<dbReference type="PANTHER" id="PTHR12550">
    <property type="entry name" value="HEPATOMA-DERIVED GROWTH FACTOR-RELATED"/>
    <property type="match status" value="1"/>
</dbReference>